<protein>
    <submittedName>
        <fullName evidence="4">Kazal-like domain-containing protein</fullName>
    </submittedName>
</protein>
<dbReference type="AlphaFoldDB" id="A0A1I8H0W0"/>
<accession>A0A1I8H0W0</accession>
<dbReference type="InterPro" id="IPR036058">
    <property type="entry name" value="Kazal_dom_sf"/>
</dbReference>
<feature type="transmembrane region" description="Helical" evidence="1">
    <location>
        <begin position="37"/>
        <end position="58"/>
    </location>
</feature>
<keyword evidence="3" id="KW-1185">Reference proteome</keyword>
<feature type="transmembrane region" description="Helical" evidence="1">
    <location>
        <begin position="661"/>
        <end position="687"/>
    </location>
</feature>
<keyword evidence="1" id="KW-1133">Transmembrane helix</keyword>
<dbReference type="SMART" id="SM00280">
    <property type="entry name" value="KAZAL"/>
    <property type="match status" value="4"/>
</dbReference>
<dbReference type="Pfam" id="PF07648">
    <property type="entry name" value="Kazal_2"/>
    <property type="match status" value="3"/>
</dbReference>
<evidence type="ECO:0000313" key="4">
    <source>
        <dbReference type="WBParaSite" id="maker-uti_cns_0003843-snap-gene-0.3-mRNA-1"/>
    </source>
</evidence>
<evidence type="ECO:0000256" key="1">
    <source>
        <dbReference type="SAM" id="Phobius"/>
    </source>
</evidence>
<dbReference type="Pfam" id="PF00050">
    <property type="entry name" value="Kazal_1"/>
    <property type="match status" value="1"/>
</dbReference>
<feature type="transmembrane region" description="Helical" evidence="1">
    <location>
        <begin position="492"/>
        <end position="514"/>
    </location>
</feature>
<dbReference type="PROSITE" id="PS51465">
    <property type="entry name" value="KAZAL_2"/>
    <property type="match status" value="3"/>
</dbReference>
<organism evidence="3 4">
    <name type="scientific">Macrostomum lignano</name>
    <dbReference type="NCBI Taxonomy" id="282301"/>
    <lineage>
        <taxon>Eukaryota</taxon>
        <taxon>Metazoa</taxon>
        <taxon>Spiralia</taxon>
        <taxon>Lophotrochozoa</taxon>
        <taxon>Platyhelminthes</taxon>
        <taxon>Rhabditophora</taxon>
        <taxon>Macrostomorpha</taxon>
        <taxon>Macrostomida</taxon>
        <taxon>Macrostomidae</taxon>
        <taxon>Macrostomum</taxon>
    </lineage>
</organism>
<dbReference type="PANTHER" id="PTHR21131">
    <property type="entry name" value="SERINE-TYPE ENDOPEPTIDASE INHIBITOR"/>
    <property type="match status" value="1"/>
</dbReference>
<keyword evidence="1" id="KW-0812">Transmembrane</keyword>
<feature type="transmembrane region" description="Helical" evidence="1">
    <location>
        <begin position="520"/>
        <end position="543"/>
    </location>
</feature>
<reference evidence="4" key="1">
    <citation type="submission" date="2016-11" db="UniProtKB">
        <authorList>
            <consortium name="WormBaseParasite"/>
        </authorList>
    </citation>
    <scope>IDENTIFICATION</scope>
</reference>
<dbReference type="Proteomes" id="UP000095280">
    <property type="component" value="Unplaced"/>
</dbReference>
<feature type="transmembrane region" description="Helical" evidence="1">
    <location>
        <begin position="579"/>
        <end position="599"/>
    </location>
</feature>
<dbReference type="Gene3D" id="3.30.60.30">
    <property type="match status" value="4"/>
</dbReference>
<feature type="domain" description="Kazal-like" evidence="2">
    <location>
        <begin position="234"/>
        <end position="277"/>
    </location>
</feature>
<evidence type="ECO:0000259" key="2">
    <source>
        <dbReference type="PROSITE" id="PS51465"/>
    </source>
</evidence>
<dbReference type="SUPFAM" id="SSF100895">
    <property type="entry name" value="Kazal-type serine protease inhibitors"/>
    <property type="match status" value="4"/>
</dbReference>
<dbReference type="GO" id="GO:0005615">
    <property type="term" value="C:extracellular space"/>
    <property type="evidence" value="ECO:0007669"/>
    <property type="project" value="TreeGrafter"/>
</dbReference>
<dbReference type="InterPro" id="IPR002350">
    <property type="entry name" value="Kazal_dom"/>
</dbReference>
<dbReference type="CDD" id="cd00104">
    <property type="entry name" value="KAZAL_FS"/>
    <property type="match status" value="4"/>
</dbReference>
<proteinExistence type="predicted"/>
<sequence length="703" mass="71779">LTQYEASAADTGVHEKYTESTEALAASGLRSVTGGRVGIVVVGAVVGASVVAAGASVVDAFANCRTVKPQTVSRSSTADTRELLAGVGIATEKGESGKSHGSDHWNRLKVKVFKDKTCLTQINACKTNAKAAPSGKKFTLHRDVGTRKKNAKTKLVTIIFRMAMIRLVPVLLGLSFICQSSEAKKKPSCESSCPVYVRAPDPVCGADGRKYYDECHAKCAGAEVVPCPTTTTRPTKKTPCVCPEIYKPVCGDGKDYGNECMARCDGAVYIVDGPCPTKKPPCLCPLIYKPVCGDGKDYGNECLARCAGAEEIVDGPCLCSCPRYYLPVCGSDGVTYSNMCFARCAGVTCTSRGPCRRAFGDDLGSGALGPTLVHVLFAVATDWCWLSDVDRAAGLAACWRSASVRQIQAGAAQTGHRFGQQGPRDVQVTPAHLAKHMLLLVDLRADAGFRSRTRNDLDASALCATFVVVLFAIGATDGIGSSNTGQLDSHDGLRVVVGVSFGLRVGLVVLGGGIRVGLVVLGGGIRVGLVVLGGGIRVGLVVLGGGIRVGLVVLGGGIRVGLVVLGGGIRVGLVVLGGGIRVGLVVLGGGIRVGLVVLGGGIRVGLVVLGGGIRVGLVVLGGGIRVGLVVLGGGIRVGLVVLGGGIRVGLVVLGGGIRVGLVVLGGGIRVGLVVLGGGIRVGLVVVVGQGTTSTPAHLAWHSS</sequence>
<feature type="domain" description="Kazal-like" evidence="2">
    <location>
        <begin position="183"/>
        <end position="220"/>
    </location>
</feature>
<name>A0A1I8H0W0_9PLAT</name>
<dbReference type="PROSITE" id="PS00282">
    <property type="entry name" value="KAZAL_1"/>
    <property type="match status" value="1"/>
</dbReference>
<dbReference type="PANTHER" id="PTHR21131:SF0">
    <property type="entry name" value="GEO10195P1-RELATED"/>
    <property type="match status" value="1"/>
</dbReference>
<feature type="transmembrane region" description="Helical" evidence="1">
    <location>
        <begin position="634"/>
        <end position="654"/>
    </location>
</feature>
<dbReference type="WBParaSite" id="maker-uti_cns_0003843-snap-gene-0.3-mRNA-1">
    <property type="protein sequence ID" value="maker-uti_cns_0003843-snap-gene-0.3-mRNA-1"/>
    <property type="gene ID" value="maker-uti_cns_0003843-snap-gene-0.3"/>
</dbReference>
<feature type="transmembrane region" description="Helical" evidence="1">
    <location>
        <begin position="459"/>
        <end position="480"/>
    </location>
</feature>
<feature type="domain" description="Kazal-like" evidence="2">
    <location>
        <begin position="311"/>
        <end position="357"/>
    </location>
</feature>
<dbReference type="InterPro" id="IPR053265">
    <property type="entry name" value="Serpin"/>
</dbReference>
<keyword evidence="1" id="KW-0472">Membrane</keyword>
<feature type="transmembrane region" description="Helical" evidence="1">
    <location>
        <begin position="606"/>
        <end position="628"/>
    </location>
</feature>
<evidence type="ECO:0000313" key="3">
    <source>
        <dbReference type="Proteomes" id="UP000095280"/>
    </source>
</evidence>
<feature type="transmembrane region" description="Helical" evidence="1">
    <location>
        <begin position="550"/>
        <end position="573"/>
    </location>
</feature>